<protein>
    <recommendedName>
        <fullName evidence="3">Sporulation histidine kinase inhibitor Sda</fullName>
    </recommendedName>
</protein>
<dbReference type="EMBL" id="CP048288">
    <property type="protein sequence ID" value="QHW35703.1"/>
    <property type="molecule type" value="Genomic_DNA"/>
</dbReference>
<sequence>MSRTNSDLLDMSPDDIMAAYDAAVKRGDQQEVARLREFIIDRLYQSNFI</sequence>
<dbReference type="Proteomes" id="UP000479114">
    <property type="component" value="Plasmid unnamed2"/>
</dbReference>
<organism evidence="1 2">
    <name type="scientific">Paenibacillus rhizovicinus</name>
    <dbReference type="NCBI Taxonomy" id="2704463"/>
    <lineage>
        <taxon>Bacteria</taxon>
        <taxon>Bacillati</taxon>
        <taxon>Bacillota</taxon>
        <taxon>Bacilli</taxon>
        <taxon>Bacillales</taxon>
        <taxon>Paenibacillaceae</taxon>
        <taxon>Paenibacillus</taxon>
    </lineage>
</organism>
<dbReference type="KEGG" id="prz:GZH47_32950"/>
<keyword evidence="1" id="KW-0614">Plasmid</keyword>
<dbReference type="AlphaFoldDB" id="A0A6C0PCJ1"/>
<name>A0A6C0PCJ1_9BACL</name>
<evidence type="ECO:0008006" key="3">
    <source>
        <dbReference type="Google" id="ProtNLM"/>
    </source>
</evidence>
<geneLocation type="plasmid" evidence="1 2">
    <name>unnamed2</name>
</geneLocation>
<dbReference type="RefSeq" id="WP_162645837.1">
    <property type="nucleotide sequence ID" value="NZ_CP048288.1"/>
</dbReference>
<proteinExistence type="predicted"/>
<gene>
    <name evidence="1" type="ORF">GZH47_32950</name>
</gene>
<accession>A0A6C0PCJ1</accession>
<keyword evidence="2" id="KW-1185">Reference proteome</keyword>
<reference evidence="1 2" key="1">
    <citation type="submission" date="2020-02" db="EMBL/GenBank/DDBJ databases">
        <title>Paenibacillus sp. nov., isolated from rhizosphere soil of tomato.</title>
        <authorList>
            <person name="Weon H.-Y."/>
            <person name="Lee S.A."/>
        </authorList>
    </citation>
    <scope>NUCLEOTIDE SEQUENCE [LARGE SCALE GENOMIC DNA]</scope>
    <source>
        <strain evidence="1 2">14171R-81</strain>
        <plasmid evidence="1 2">unnamed2</plasmid>
    </source>
</reference>
<evidence type="ECO:0000313" key="1">
    <source>
        <dbReference type="EMBL" id="QHW35703.1"/>
    </source>
</evidence>
<evidence type="ECO:0000313" key="2">
    <source>
        <dbReference type="Proteomes" id="UP000479114"/>
    </source>
</evidence>